<accession>A0A069AC01</accession>
<dbReference type="SUPFAM" id="SSF47598">
    <property type="entry name" value="Ribbon-helix-helix"/>
    <property type="match status" value="1"/>
</dbReference>
<gene>
    <name evidence="3" type="ORF">BN1095_690023</name>
    <name evidence="2" type="ORF">BN1096_960003</name>
    <name evidence="1" type="ORF">BN1097_530052</name>
    <name evidence="4" type="ORF">SAMEA3375112_04070</name>
</gene>
<evidence type="ECO:0000313" key="1">
    <source>
        <dbReference type="EMBL" id="CDS85661.1"/>
    </source>
</evidence>
<name>A0A069AC01_CLODI</name>
<dbReference type="EMBL" id="LK933393">
    <property type="protein sequence ID" value="CDT73649.1"/>
    <property type="molecule type" value="Genomic_DNA"/>
</dbReference>
<dbReference type="RefSeq" id="WP_021396644.1">
    <property type="nucleotide sequence ID" value="NZ_BIOA01000009.1"/>
</dbReference>
<dbReference type="EMBL" id="FUPS01000020">
    <property type="protein sequence ID" value="SJT24357.1"/>
    <property type="molecule type" value="Genomic_DNA"/>
</dbReference>
<sequence length="58" mass="7035">MTAKKRVTVRMPDELNEELHRQSQRKGLSKNAFIINILWKEFEDLQDLKDEQEVDKYE</sequence>
<reference evidence="1" key="1">
    <citation type="submission" date="2014-07" db="EMBL/GenBank/DDBJ databases">
        <authorList>
            <person name="Monot Marc"/>
        </authorList>
    </citation>
    <scope>NUCLEOTIDE SEQUENCE</scope>
    <source>
        <strain evidence="3">7032989</strain>
        <strain evidence="1">7032994</strain>
    </source>
</reference>
<dbReference type="InterPro" id="IPR008651">
    <property type="entry name" value="Uncharacterised_HicB"/>
</dbReference>
<evidence type="ECO:0008006" key="6">
    <source>
        <dbReference type="Google" id="ProtNLM"/>
    </source>
</evidence>
<dbReference type="InterPro" id="IPR013321">
    <property type="entry name" value="Arc_rbn_hlx_hlx"/>
</dbReference>
<reference evidence="4 5" key="2">
    <citation type="submission" date="2017-02" db="EMBL/GenBank/DDBJ databases">
        <authorList>
            <consortium name="Pathogen Informatics"/>
        </authorList>
    </citation>
    <scope>NUCLEOTIDE SEQUENCE [LARGE SCALE GENOMIC DNA]</scope>
    <source>
        <strain evidence="4 5">VRECD0157</strain>
    </source>
</reference>
<dbReference type="EMBL" id="LK932553">
    <property type="protein sequence ID" value="CDS90533.1"/>
    <property type="molecule type" value="Genomic_DNA"/>
</dbReference>
<evidence type="ECO:0000313" key="5">
    <source>
        <dbReference type="Proteomes" id="UP000189137"/>
    </source>
</evidence>
<dbReference type="InterPro" id="IPR010985">
    <property type="entry name" value="Ribbon_hlx_hlx"/>
</dbReference>
<evidence type="ECO:0000313" key="3">
    <source>
        <dbReference type="EMBL" id="CDT73649.1"/>
    </source>
</evidence>
<evidence type="ECO:0000313" key="4">
    <source>
        <dbReference type="EMBL" id="SJT24357.1"/>
    </source>
</evidence>
<evidence type="ECO:0000313" key="2">
    <source>
        <dbReference type="EMBL" id="CDS90533.1"/>
    </source>
</evidence>
<dbReference type="Gene3D" id="1.10.1220.10">
    <property type="entry name" value="Met repressor-like"/>
    <property type="match status" value="1"/>
</dbReference>
<dbReference type="Proteomes" id="UP000189137">
    <property type="component" value="Unassembled WGS sequence"/>
</dbReference>
<protein>
    <recommendedName>
        <fullName evidence="6">Arc family DNA-binding protein</fullName>
    </recommendedName>
</protein>
<proteinExistence type="predicted"/>
<dbReference type="Pfam" id="PF05534">
    <property type="entry name" value="HicB"/>
    <property type="match status" value="1"/>
</dbReference>
<dbReference type="AlphaFoldDB" id="A0A069AC01"/>
<organism evidence="1">
    <name type="scientific">Clostridioides difficile</name>
    <name type="common">Peptoclostridium difficile</name>
    <dbReference type="NCBI Taxonomy" id="1496"/>
    <lineage>
        <taxon>Bacteria</taxon>
        <taxon>Bacillati</taxon>
        <taxon>Bacillota</taxon>
        <taxon>Clostridia</taxon>
        <taxon>Peptostreptococcales</taxon>
        <taxon>Peptostreptococcaceae</taxon>
        <taxon>Clostridioides</taxon>
    </lineage>
</organism>
<dbReference type="GO" id="GO:0006355">
    <property type="term" value="P:regulation of DNA-templated transcription"/>
    <property type="evidence" value="ECO:0007669"/>
    <property type="project" value="InterPro"/>
</dbReference>
<dbReference type="EMBL" id="LK932391">
    <property type="protein sequence ID" value="CDS85661.1"/>
    <property type="molecule type" value="Genomic_DNA"/>
</dbReference>